<organism evidence="1 2">
    <name type="scientific">Lentilactobacillus fungorum</name>
    <dbReference type="NCBI Taxonomy" id="2201250"/>
    <lineage>
        <taxon>Bacteria</taxon>
        <taxon>Bacillati</taxon>
        <taxon>Bacillota</taxon>
        <taxon>Bacilli</taxon>
        <taxon>Lactobacillales</taxon>
        <taxon>Lactobacillaceae</taxon>
        <taxon>Lentilactobacillus</taxon>
    </lineage>
</organism>
<dbReference type="EMBL" id="BNJR01000004">
    <property type="protein sequence ID" value="GHP12968.1"/>
    <property type="molecule type" value="Genomic_DNA"/>
</dbReference>
<name>A0ABQ3VX46_9LACO</name>
<proteinExistence type="predicted"/>
<gene>
    <name evidence="1" type="ORF">YK48G_03930</name>
</gene>
<evidence type="ECO:0000313" key="1">
    <source>
        <dbReference type="EMBL" id="GHP12968.1"/>
    </source>
</evidence>
<sequence>MMHNKNVIPESKDSQNHKYKSIFTGLTFKGGPVSRQEYERHYQEYVARCSG</sequence>
<dbReference type="RefSeq" id="WP_203629017.1">
    <property type="nucleotide sequence ID" value="NZ_BNJR01000004.1"/>
</dbReference>
<dbReference type="Proteomes" id="UP000604765">
    <property type="component" value="Unassembled WGS sequence"/>
</dbReference>
<evidence type="ECO:0000313" key="2">
    <source>
        <dbReference type="Proteomes" id="UP000604765"/>
    </source>
</evidence>
<reference evidence="1 2" key="1">
    <citation type="journal article" date="2021" name="Int. J. Syst. Evol. Microbiol.">
        <title>Lentilactobacillus fungorum sp. nov., isolated from spent mushroom substrates.</title>
        <authorList>
            <person name="Tohno M."/>
            <person name="Tanizawa Y."/>
            <person name="Kojima Y."/>
            <person name="Sakamoto M."/>
            <person name="Ohkuma M."/>
            <person name="Kobayashi H."/>
        </authorList>
    </citation>
    <scope>NUCLEOTIDE SEQUENCE [LARGE SCALE GENOMIC DNA]</scope>
    <source>
        <strain evidence="1 2">YK48G</strain>
    </source>
</reference>
<comment type="caution">
    <text evidence="1">The sequence shown here is derived from an EMBL/GenBank/DDBJ whole genome shotgun (WGS) entry which is preliminary data.</text>
</comment>
<accession>A0ABQ3VX46</accession>
<protein>
    <submittedName>
        <fullName evidence="1">Uncharacterized protein</fullName>
    </submittedName>
</protein>
<keyword evidence="2" id="KW-1185">Reference proteome</keyword>